<comment type="caution">
    <text evidence="1">The sequence shown here is derived from an EMBL/GenBank/DDBJ whole genome shotgun (WGS) entry which is preliminary data.</text>
</comment>
<dbReference type="EMBL" id="JASSZA010000005">
    <property type="protein sequence ID" value="KAK2112568.1"/>
    <property type="molecule type" value="Genomic_DNA"/>
</dbReference>
<keyword evidence="2" id="KW-1185">Reference proteome</keyword>
<protein>
    <submittedName>
        <fullName evidence="1">Uncharacterized protein</fullName>
    </submittedName>
</protein>
<organism evidence="1 2">
    <name type="scientific">Saguinus oedipus</name>
    <name type="common">Cotton-top tamarin</name>
    <name type="synonym">Oedipomidas oedipus</name>
    <dbReference type="NCBI Taxonomy" id="9490"/>
    <lineage>
        <taxon>Eukaryota</taxon>
        <taxon>Metazoa</taxon>
        <taxon>Chordata</taxon>
        <taxon>Craniata</taxon>
        <taxon>Vertebrata</taxon>
        <taxon>Euteleostomi</taxon>
        <taxon>Mammalia</taxon>
        <taxon>Eutheria</taxon>
        <taxon>Euarchontoglires</taxon>
        <taxon>Primates</taxon>
        <taxon>Haplorrhini</taxon>
        <taxon>Platyrrhini</taxon>
        <taxon>Cebidae</taxon>
        <taxon>Callitrichinae</taxon>
        <taxon>Saguinus</taxon>
    </lineage>
</organism>
<dbReference type="Proteomes" id="UP001266305">
    <property type="component" value="Unassembled WGS sequence"/>
</dbReference>
<evidence type="ECO:0000313" key="1">
    <source>
        <dbReference type="EMBL" id="KAK2112568.1"/>
    </source>
</evidence>
<sequence length="131" mass="13527">MASNSALLEGKGSHTKQRTFDSDPGFCDTAHLQCGKDSGSRVKDGWAVSGTVVMQVEGKVMQAGNEAPATTLTKGQSRLDLVTSAICREGRASSMTHGFWPGVAGLGGPSISTPLCCHYSNGSEPLSLTGP</sequence>
<accession>A0ABQ9VVH9</accession>
<evidence type="ECO:0000313" key="2">
    <source>
        <dbReference type="Proteomes" id="UP001266305"/>
    </source>
</evidence>
<proteinExistence type="predicted"/>
<name>A0ABQ9VVH9_SAGOE</name>
<gene>
    <name evidence="1" type="ORF">P7K49_012315</name>
</gene>
<reference evidence="1 2" key="1">
    <citation type="submission" date="2023-05" db="EMBL/GenBank/DDBJ databases">
        <title>B98-5 Cell Line De Novo Hybrid Assembly: An Optical Mapping Approach.</title>
        <authorList>
            <person name="Kananen K."/>
            <person name="Auerbach J.A."/>
            <person name="Kautto E."/>
            <person name="Blachly J.S."/>
        </authorList>
    </citation>
    <scope>NUCLEOTIDE SEQUENCE [LARGE SCALE GENOMIC DNA]</scope>
    <source>
        <strain evidence="1">B95-8</strain>
        <tissue evidence="1">Cell line</tissue>
    </source>
</reference>